<dbReference type="Proteomes" id="UP000018958">
    <property type="component" value="Unassembled WGS sequence"/>
</dbReference>
<proteinExistence type="predicted"/>
<comment type="caution">
    <text evidence="2">The sequence shown here is derived from an EMBL/GenBank/DDBJ whole genome shotgun (WGS) entry which is preliminary data.</text>
</comment>
<protein>
    <submittedName>
        <fullName evidence="2">Uncharacterized protein</fullName>
    </submittedName>
</protein>
<evidence type="ECO:0000256" key="1">
    <source>
        <dbReference type="SAM" id="MobiDB-lite"/>
    </source>
</evidence>
<feature type="compositionally biased region" description="Polar residues" evidence="1">
    <location>
        <begin position="1"/>
        <end position="13"/>
    </location>
</feature>
<reference evidence="2 3" key="1">
    <citation type="submission" date="2013-11" db="EMBL/GenBank/DDBJ databases">
        <title>The Genome Sequence of Phytophthora parasitica CJ01A1.</title>
        <authorList>
            <consortium name="The Broad Institute Genomics Platform"/>
            <person name="Russ C."/>
            <person name="Tyler B."/>
            <person name="Panabieres F."/>
            <person name="Shan W."/>
            <person name="Tripathy S."/>
            <person name="Grunwald N."/>
            <person name="Machado M."/>
            <person name="Johnson C.S."/>
            <person name="Walker B."/>
            <person name="Young S.K."/>
            <person name="Zeng Q."/>
            <person name="Gargeya S."/>
            <person name="Fitzgerald M."/>
            <person name="Haas B."/>
            <person name="Abouelleil A."/>
            <person name="Allen A.W."/>
            <person name="Alvarado L."/>
            <person name="Arachchi H.M."/>
            <person name="Berlin A.M."/>
            <person name="Chapman S.B."/>
            <person name="Gainer-Dewar J."/>
            <person name="Goldberg J."/>
            <person name="Griggs A."/>
            <person name="Gujja S."/>
            <person name="Hansen M."/>
            <person name="Howarth C."/>
            <person name="Imamovic A."/>
            <person name="Ireland A."/>
            <person name="Larimer J."/>
            <person name="McCowan C."/>
            <person name="Murphy C."/>
            <person name="Pearson M."/>
            <person name="Poon T.W."/>
            <person name="Priest M."/>
            <person name="Roberts A."/>
            <person name="Saif S."/>
            <person name="Shea T."/>
            <person name="Sisk P."/>
            <person name="Sykes S."/>
            <person name="Wortman J."/>
            <person name="Nusbaum C."/>
            <person name="Birren B."/>
        </authorList>
    </citation>
    <scope>NUCLEOTIDE SEQUENCE [LARGE SCALE GENOMIC DNA]</scope>
    <source>
        <strain evidence="2 3">CJ01A1</strain>
    </source>
</reference>
<dbReference type="AlphaFoldDB" id="W2WSH5"/>
<feature type="region of interest" description="Disordered" evidence="1">
    <location>
        <begin position="1"/>
        <end position="42"/>
    </location>
</feature>
<feature type="region of interest" description="Disordered" evidence="1">
    <location>
        <begin position="63"/>
        <end position="84"/>
    </location>
</feature>
<feature type="compositionally biased region" description="Basic and acidic residues" evidence="1">
    <location>
        <begin position="14"/>
        <end position="28"/>
    </location>
</feature>
<sequence>MSKGLSTSLYGHSTNERSSFDTSDKDESSEFGNNGKYRFPFATPPQRQSLAIFAGWEAGVVGPSDDSTPPGHYRGQSTARKAPVQKSVIPVVPAKFLAEASSKKQTKKKTKKQPAEETSARRREMVVFDGKASSGKNILKNPTNFSALLVVIHRFDSNFATAAGGTKLDTNGEVDEATTEADSEDDSEIDVSYAKSAIPTCYSATFGEVEQLDQSKINGWVVLPDDVEADVVHNPDVDNVATMGLRKISSQHQSCRLRSSTTSCQIFLPTDSNPN</sequence>
<gene>
    <name evidence="2" type="ORF">F441_11498</name>
</gene>
<name>W2WSH5_PHYNI</name>
<evidence type="ECO:0000313" key="2">
    <source>
        <dbReference type="EMBL" id="ETP13277.1"/>
    </source>
</evidence>
<organism evidence="2 3">
    <name type="scientific">Phytophthora nicotianae CJ01A1</name>
    <dbReference type="NCBI Taxonomy" id="1317063"/>
    <lineage>
        <taxon>Eukaryota</taxon>
        <taxon>Sar</taxon>
        <taxon>Stramenopiles</taxon>
        <taxon>Oomycota</taxon>
        <taxon>Peronosporomycetes</taxon>
        <taxon>Peronosporales</taxon>
        <taxon>Peronosporaceae</taxon>
        <taxon>Phytophthora</taxon>
    </lineage>
</organism>
<evidence type="ECO:0000313" key="3">
    <source>
        <dbReference type="Proteomes" id="UP000018958"/>
    </source>
</evidence>
<accession>W2WSH5</accession>
<feature type="region of interest" description="Disordered" evidence="1">
    <location>
        <begin position="100"/>
        <end position="121"/>
    </location>
</feature>
<dbReference type="EMBL" id="ANIX01002252">
    <property type="protein sequence ID" value="ETP13277.1"/>
    <property type="molecule type" value="Genomic_DNA"/>
</dbReference>